<evidence type="ECO:0000256" key="1">
    <source>
        <dbReference type="ARBA" id="ARBA00022603"/>
    </source>
</evidence>
<dbReference type="SUPFAM" id="SSF53335">
    <property type="entry name" value="S-adenosyl-L-methionine-dependent methyltransferases"/>
    <property type="match status" value="1"/>
</dbReference>
<dbReference type="PANTHER" id="PTHR43861">
    <property type="entry name" value="TRANS-ACONITATE 2-METHYLTRANSFERASE-RELATED"/>
    <property type="match status" value="1"/>
</dbReference>
<dbReference type="Pfam" id="PF13649">
    <property type="entry name" value="Methyltransf_25"/>
    <property type="match status" value="1"/>
</dbReference>
<protein>
    <submittedName>
        <fullName evidence="4">Biotin biosynthesis protein</fullName>
    </submittedName>
</protein>
<dbReference type="PANTHER" id="PTHR43861:SF1">
    <property type="entry name" value="TRANS-ACONITATE 2-METHYLTRANSFERASE"/>
    <property type="match status" value="1"/>
</dbReference>
<gene>
    <name evidence="4" type="ORF">GLS_c08080</name>
</gene>
<dbReference type="InterPro" id="IPR041698">
    <property type="entry name" value="Methyltransf_25"/>
</dbReference>
<keyword evidence="2" id="KW-0808">Transferase</keyword>
<dbReference type="HOGENOM" id="CLU_046586_2_3_5"/>
<dbReference type="GO" id="GO:0032259">
    <property type="term" value="P:methylation"/>
    <property type="evidence" value="ECO:0007669"/>
    <property type="project" value="UniProtKB-KW"/>
</dbReference>
<dbReference type="EMBL" id="CP004373">
    <property type="protein sequence ID" value="AHK70721.1"/>
    <property type="molecule type" value="Genomic_DNA"/>
</dbReference>
<sequence>MTRADTPEDILRRSSIAARFDAAEDYDAAAHIQRRCTMALMDRIRAATADDAPASILEFGCGTGFLTARLADHFPQASLLATDLAPGMIARARQRLSGEAIRFHVMDAEHPDVSGPFDLIASSLCLQWFSNRSDGLRRLCDLLAPQGRLMVTTLLQGSLDEWKQACLAEGAPCGVPDYPSAQTVRTECPPGGMGTWEVLTLQDPVDSARDFLRGLRQIGASVPRAGSTPASTAALRRAMRHFDRTHSSVTYQIGIGTFVKSGVKTERTEP</sequence>
<accession>A0A067Z1C9</accession>
<dbReference type="KEGG" id="goy:GLS_c08080"/>
<keyword evidence="1" id="KW-0489">Methyltransferase</keyword>
<dbReference type="InterPro" id="IPR029063">
    <property type="entry name" value="SAM-dependent_MTases_sf"/>
</dbReference>
<evidence type="ECO:0000256" key="2">
    <source>
        <dbReference type="ARBA" id="ARBA00022679"/>
    </source>
</evidence>
<evidence type="ECO:0000259" key="3">
    <source>
        <dbReference type="Pfam" id="PF13649"/>
    </source>
</evidence>
<dbReference type="Gene3D" id="3.40.50.150">
    <property type="entry name" value="Vaccinia Virus protein VP39"/>
    <property type="match status" value="1"/>
</dbReference>
<reference evidence="4 5" key="1">
    <citation type="journal article" date="2015" name="Appl. Microbiol. Biotechnol.">
        <title>The consequence of an additional NADH dehydrogenase paralog on the growth of Gluconobacter oxydans DSM3504.</title>
        <authorList>
            <person name="Kostner D."/>
            <person name="Luchterhand B."/>
            <person name="Junker A."/>
            <person name="Volland S."/>
            <person name="Daniel R."/>
            <person name="Buchs J."/>
            <person name="Liebl W."/>
            <person name="Ehrenreich A."/>
        </authorList>
    </citation>
    <scope>NUCLEOTIDE SEQUENCE [LARGE SCALE GENOMIC DNA]</scope>
    <source>
        <strain evidence="4">DSM 3504</strain>
    </source>
</reference>
<dbReference type="GO" id="GO:0008168">
    <property type="term" value="F:methyltransferase activity"/>
    <property type="evidence" value="ECO:0007669"/>
    <property type="project" value="UniProtKB-KW"/>
</dbReference>
<dbReference type="GeneID" id="56905039"/>
<dbReference type="AlphaFoldDB" id="A0A067Z1C9"/>
<dbReference type="RefSeq" id="WP_041111332.1">
    <property type="nucleotide sequence ID" value="NZ_CP004373.1"/>
</dbReference>
<evidence type="ECO:0000313" key="5">
    <source>
        <dbReference type="Proteomes" id="UP000031656"/>
    </source>
</evidence>
<feature type="domain" description="Methyltransferase" evidence="3">
    <location>
        <begin position="56"/>
        <end position="147"/>
    </location>
</feature>
<name>A0A067Z1C9_GLUOY</name>
<dbReference type="Proteomes" id="UP000031656">
    <property type="component" value="Chromosome"/>
</dbReference>
<organism evidence="4 5">
    <name type="scientific">Gluconobacter oxydans DSM 3504</name>
    <dbReference type="NCBI Taxonomy" id="1288313"/>
    <lineage>
        <taxon>Bacteria</taxon>
        <taxon>Pseudomonadati</taxon>
        <taxon>Pseudomonadota</taxon>
        <taxon>Alphaproteobacteria</taxon>
        <taxon>Acetobacterales</taxon>
        <taxon>Acetobacteraceae</taxon>
        <taxon>Gluconobacter</taxon>
    </lineage>
</organism>
<proteinExistence type="predicted"/>
<dbReference type="CDD" id="cd02440">
    <property type="entry name" value="AdoMet_MTases"/>
    <property type="match status" value="1"/>
</dbReference>
<evidence type="ECO:0000313" key="4">
    <source>
        <dbReference type="EMBL" id="AHK70721.1"/>
    </source>
</evidence>